<evidence type="ECO:0000256" key="1">
    <source>
        <dbReference type="SAM" id="MobiDB-lite"/>
    </source>
</evidence>
<feature type="region of interest" description="Disordered" evidence="1">
    <location>
        <begin position="432"/>
        <end position="481"/>
    </location>
</feature>
<dbReference type="EMBL" id="JAODOQ010000001">
    <property type="protein sequence ID" value="MCT8985814.1"/>
    <property type="molecule type" value="Genomic_DNA"/>
</dbReference>
<feature type="compositionally biased region" description="Low complexity" evidence="1">
    <location>
        <begin position="284"/>
        <end position="294"/>
    </location>
</feature>
<keyword evidence="3" id="KW-1185">Reference proteome</keyword>
<comment type="caution">
    <text evidence="2">The sequence shown here is derived from an EMBL/GenBank/DDBJ whole genome shotgun (WGS) entry which is preliminary data.</text>
</comment>
<feature type="compositionally biased region" description="Low complexity" evidence="1">
    <location>
        <begin position="1"/>
        <end position="17"/>
    </location>
</feature>
<feature type="compositionally biased region" description="Low complexity" evidence="1">
    <location>
        <begin position="432"/>
        <end position="470"/>
    </location>
</feature>
<evidence type="ECO:0000313" key="3">
    <source>
        <dbReference type="Proteomes" id="UP001431192"/>
    </source>
</evidence>
<feature type="compositionally biased region" description="Polar residues" evidence="1">
    <location>
        <begin position="18"/>
        <end position="32"/>
    </location>
</feature>
<reference evidence="2" key="1">
    <citation type="submission" date="2022-09" db="EMBL/GenBank/DDBJ databases">
        <title>Shewanella sp. KJ10-1 sp.nov, isolated from marine algae.</title>
        <authorList>
            <person name="Butt M."/>
            <person name="Lee J.K."/>
            <person name="Kim J.M."/>
            <person name="Choi D.G."/>
        </authorList>
    </citation>
    <scope>NUCLEOTIDE SEQUENCE</scope>
    <source>
        <strain evidence="2">KJ10-1</strain>
    </source>
</reference>
<protein>
    <recommendedName>
        <fullName evidence="4">Flagellar hook-length control protein FliK</fullName>
    </recommendedName>
</protein>
<accession>A0ABT2NZJ6</accession>
<name>A0ABT2NZJ6_9GAMM</name>
<feature type="compositionally biased region" description="Polar residues" evidence="1">
    <location>
        <begin position="344"/>
        <end position="369"/>
    </location>
</feature>
<gene>
    <name evidence="2" type="ORF">N4T56_03880</name>
</gene>
<proteinExistence type="predicted"/>
<dbReference type="RefSeq" id="WP_261732298.1">
    <property type="nucleotide sequence ID" value="NZ_JAODOQ010000001.1"/>
</dbReference>
<organism evidence="2 3">
    <name type="scientific">Shewanella phaeophyticola</name>
    <dbReference type="NCBI Taxonomy" id="2978345"/>
    <lineage>
        <taxon>Bacteria</taxon>
        <taxon>Pseudomonadati</taxon>
        <taxon>Pseudomonadota</taxon>
        <taxon>Gammaproteobacteria</taxon>
        <taxon>Alteromonadales</taxon>
        <taxon>Shewanellaceae</taxon>
        <taxon>Shewanella</taxon>
    </lineage>
</organism>
<evidence type="ECO:0000313" key="2">
    <source>
        <dbReference type="EMBL" id="MCT8985814.1"/>
    </source>
</evidence>
<feature type="compositionally biased region" description="Low complexity" evidence="1">
    <location>
        <begin position="33"/>
        <end position="44"/>
    </location>
</feature>
<evidence type="ECO:0008006" key="4">
    <source>
        <dbReference type="Google" id="ProtNLM"/>
    </source>
</evidence>
<feature type="region of interest" description="Disordered" evidence="1">
    <location>
        <begin position="1"/>
        <end position="44"/>
    </location>
</feature>
<dbReference type="Proteomes" id="UP001431192">
    <property type="component" value="Unassembled WGS sequence"/>
</dbReference>
<sequence>MAVPPTNTATTTPNSATQKAANASQQVSPDIQQKQTVTASTTTPKATSDLDAVLLPVKLQQPKTTVSTDLDITIQNQQYQLTKTAELQKLLQQTAQVVMTSEQVKAVTKAANLAFTQESNTTQPTNSSQQFAPAVTTNQPTVSVISTQLVLLAQSINLTLPTSLTELAQQNGVSTQQLTSLASRPQGYTLPTAQVSQGLLTFTDGPSIKLPQTVVLSEGQYLAKVVVNQQQLQLALTPVVAKVNVDLVKQAAVMPNLQANNVVLTKNEPAQILSQFIKKLEATPLPSTSTPKTTVNQSKPATGSSGTSDVVNSAQQGSRNSASMMTNTLSSRPNTGLGIGVTSLEGNTTKDIPMNLSTAVTTPSSGIKTNNGNVQQGVQHQAPLDVANHTQKVPGQQLTANLTSASIPSSSTPATQNIQATSAAQVTQTTQNTQATSATQVTQTTQNTQATSATQVTQTTQNTQATSAAQPPKQRNTMLPR</sequence>
<feature type="region of interest" description="Disordered" evidence="1">
    <location>
        <begin position="284"/>
        <end position="373"/>
    </location>
</feature>
<feature type="compositionally biased region" description="Polar residues" evidence="1">
    <location>
        <begin position="295"/>
        <end position="334"/>
    </location>
</feature>